<feature type="domain" description="WKF" evidence="2">
    <location>
        <begin position="184"/>
        <end position="245"/>
    </location>
</feature>
<gene>
    <name evidence="3" type="ORF">BJ878DRAFT_518437</name>
</gene>
<dbReference type="AlphaFoldDB" id="A0A9P7YY91"/>
<feature type="compositionally biased region" description="Low complexity" evidence="1">
    <location>
        <begin position="423"/>
        <end position="450"/>
    </location>
</feature>
<evidence type="ECO:0000313" key="3">
    <source>
        <dbReference type="EMBL" id="KAG9241886.1"/>
    </source>
</evidence>
<feature type="compositionally biased region" description="Low complexity" evidence="1">
    <location>
        <begin position="548"/>
        <end position="563"/>
    </location>
</feature>
<dbReference type="InterPro" id="IPR019327">
    <property type="entry name" value="WKF"/>
</dbReference>
<feature type="region of interest" description="Disordered" evidence="1">
    <location>
        <begin position="51"/>
        <end position="94"/>
    </location>
</feature>
<reference evidence="3" key="1">
    <citation type="journal article" date="2021" name="IMA Fungus">
        <title>Genomic characterization of three marine fungi, including Emericellopsis atlantica sp. nov. with signatures of a generalist lifestyle and marine biomass degradation.</title>
        <authorList>
            <person name="Hagestad O.C."/>
            <person name="Hou L."/>
            <person name="Andersen J.H."/>
            <person name="Hansen E.H."/>
            <person name="Altermark B."/>
            <person name="Li C."/>
            <person name="Kuhnert E."/>
            <person name="Cox R.J."/>
            <person name="Crous P.W."/>
            <person name="Spatafora J.W."/>
            <person name="Lail K."/>
            <person name="Amirebrahimi M."/>
            <person name="Lipzen A."/>
            <person name="Pangilinan J."/>
            <person name="Andreopoulos W."/>
            <person name="Hayes R.D."/>
            <person name="Ng V."/>
            <person name="Grigoriev I.V."/>
            <person name="Jackson S.A."/>
            <person name="Sutton T.D.S."/>
            <person name="Dobson A.D.W."/>
            <person name="Rama T."/>
        </authorList>
    </citation>
    <scope>NUCLEOTIDE SEQUENCE</scope>
    <source>
        <strain evidence="3">TRa3180A</strain>
    </source>
</reference>
<organism evidence="3 4">
    <name type="scientific">Calycina marina</name>
    <dbReference type="NCBI Taxonomy" id="1763456"/>
    <lineage>
        <taxon>Eukaryota</taxon>
        <taxon>Fungi</taxon>
        <taxon>Dikarya</taxon>
        <taxon>Ascomycota</taxon>
        <taxon>Pezizomycotina</taxon>
        <taxon>Leotiomycetes</taxon>
        <taxon>Helotiales</taxon>
        <taxon>Pezizellaceae</taxon>
        <taxon>Calycina</taxon>
    </lineage>
</organism>
<feature type="compositionally biased region" description="Polar residues" evidence="1">
    <location>
        <begin position="73"/>
        <end position="88"/>
    </location>
</feature>
<feature type="region of interest" description="Disordered" evidence="1">
    <location>
        <begin position="344"/>
        <end position="571"/>
    </location>
</feature>
<accession>A0A9P7YY91</accession>
<dbReference type="Proteomes" id="UP000887226">
    <property type="component" value="Unassembled WGS sequence"/>
</dbReference>
<comment type="caution">
    <text evidence="3">The sequence shown here is derived from an EMBL/GenBank/DDBJ whole genome shotgun (WGS) entry which is preliminary data.</text>
</comment>
<feature type="compositionally biased region" description="Basic residues" evidence="1">
    <location>
        <begin position="155"/>
        <end position="167"/>
    </location>
</feature>
<proteinExistence type="predicted"/>
<evidence type="ECO:0000313" key="4">
    <source>
        <dbReference type="Proteomes" id="UP000887226"/>
    </source>
</evidence>
<dbReference type="PANTHER" id="PTHR22306:SF2">
    <property type="entry name" value="CHROMOSOME 7 OPEN READING FRAME 50"/>
    <property type="match status" value="1"/>
</dbReference>
<name>A0A9P7YY91_9HELO</name>
<protein>
    <recommendedName>
        <fullName evidence="2">WKF domain-containing protein</fullName>
    </recommendedName>
</protein>
<dbReference type="PANTHER" id="PTHR22306">
    <property type="entry name" value="CHROMOSOME 7 OPEN READING FRAME 50"/>
    <property type="match status" value="1"/>
</dbReference>
<sequence>MSSTGPAVVARHIPAWQRLGLKLKAAQNVEEPCTEIESPKRKHSELSEDILASKKAKKAKIAEPKAPFHELPNTPQLTRKKSVNFTPDTKTEDGDSVKQLFKSWVCEQKEHHPDFKFGATPAFETPEPAKVQETIDTTLDEKERRVKRVEVPKAAKVKKNKPKKAKVGKPVTQTRKPNPAPFLAYLTTYHEDRENWKFNKAHQNHLLKNIFDLQVIPSTYAHQLYAYVRGLLGGVRTRLRDAALAVKVKDLEEGNMEGLPEEEDHATREKQRYDLACRDYVAKTASLNSSDKMGYEEVVLAGLSGLGMKRRMAKRVRAERILAEFANEPATWTGEATEAAEVDNSKTLPVKKAARRRKTRTLLNQDNDLSSDQDSNDSQTTEDSSSESDSGSESDSYSGSGAKAKKTTAHATEIFHPKKKAVSTTTTEDSGDESSSSGSSTSGHSASDSEATSRPAIVKRPRPRPAHTFISVPDTNDSDSDSSSSSSNDSSNGCKATIATSVREAGKTKNSINFASTTTHSTSDATVRQVGKAKTVVSVSDDTSEAPDSMSIDSSSSSSSESNSHSDSDSE</sequence>
<evidence type="ECO:0000259" key="2">
    <source>
        <dbReference type="Pfam" id="PF10180"/>
    </source>
</evidence>
<keyword evidence="4" id="KW-1185">Reference proteome</keyword>
<dbReference type="EMBL" id="MU254142">
    <property type="protein sequence ID" value="KAG9241886.1"/>
    <property type="molecule type" value="Genomic_DNA"/>
</dbReference>
<feature type="region of interest" description="Disordered" evidence="1">
    <location>
        <begin position="155"/>
        <end position="179"/>
    </location>
</feature>
<dbReference type="Pfam" id="PF10180">
    <property type="entry name" value="WKF"/>
    <property type="match status" value="1"/>
</dbReference>
<feature type="compositionally biased region" description="Low complexity" evidence="1">
    <location>
        <begin position="393"/>
        <end position="402"/>
    </location>
</feature>
<dbReference type="OrthoDB" id="10261563at2759"/>
<evidence type="ECO:0000256" key="1">
    <source>
        <dbReference type="SAM" id="MobiDB-lite"/>
    </source>
</evidence>
<feature type="compositionally biased region" description="Low complexity" evidence="1">
    <location>
        <begin position="481"/>
        <end position="492"/>
    </location>
</feature>